<dbReference type="Gene3D" id="3.40.50.720">
    <property type="entry name" value="NAD(P)-binding Rossmann-like Domain"/>
    <property type="match status" value="1"/>
</dbReference>
<evidence type="ECO:0000313" key="3">
    <source>
        <dbReference type="Proteomes" id="UP000580839"/>
    </source>
</evidence>
<organism evidence="2 3">
    <name type="scientific">Eiseniibacteriota bacterium</name>
    <dbReference type="NCBI Taxonomy" id="2212470"/>
    <lineage>
        <taxon>Bacteria</taxon>
        <taxon>Candidatus Eiseniibacteriota</taxon>
    </lineage>
</organism>
<sequence>MGYHLARALHARGAQVFGTGTDREPPLAVAREQLLTNYAPAFDLRDVAAVRAGIAEWRPDSIVHLAAQSSTARSFEAPAETFEINMLGTWTLLEAVRDFVPRARLLVIGTGDVYGPQPAGSRVAEDVSFKPASPYAFSKAAADAAAEVAGARWGLDVVRTRSFGHTGPGQTPAFVVSAFAHQLAQIQEGRREPVLRVGNLAVTRDFTDVRDVVGAYVALLDRGTSGMAYNVCRGEATQLEELLRHMIAASGVEARIEVDSERLRPADVPYLVGDPTRIEREVGWRAEIPLDRTVAEMIAEHRAALASS</sequence>
<feature type="domain" description="NAD(P)-binding" evidence="1">
    <location>
        <begin position="2"/>
        <end position="297"/>
    </location>
</feature>
<dbReference type="InterPro" id="IPR036291">
    <property type="entry name" value="NAD(P)-bd_dom_sf"/>
</dbReference>
<dbReference type="SUPFAM" id="SSF51735">
    <property type="entry name" value="NAD(P)-binding Rossmann-fold domains"/>
    <property type="match status" value="1"/>
</dbReference>
<dbReference type="Pfam" id="PF16363">
    <property type="entry name" value="GDP_Man_Dehyd"/>
    <property type="match status" value="1"/>
</dbReference>
<dbReference type="EMBL" id="JABFRW010000128">
    <property type="protein sequence ID" value="NOT34526.1"/>
    <property type="molecule type" value="Genomic_DNA"/>
</dbReference>
<gene>
    <name evidence="2" type="ORF">HOP12_10190</name>
</gene>
<dbReference type="Gene3D" id="3.90.25.10">
    <property type="entry name" value="UDP-galactose 4-epimerase, domain 1"/>
    <property type="match status" value="1"/>
</dbReference>
<evidence type="ECO:0000313" key="2">
    <source>
        <dbReference type="EMBL" id="NOT34526.1"/>
    </source>
</evidence>
<proteinExistence type="predicted"/>
<dbReference type="Proteomes" id="UP000580839">
    <property type="component" value="Unassembled WGS sequence"/>
</dbReference>
<protein>
    <submittedName>
        <fullName evidence="2">NAD-dependent epimerase/dehydratase family protein</fullName>
    </submittedName>
</protein>
<dbReference type="PANTHER" id="PTHR43000">
    <property type="entry name" value="DTDP-D-GLUCOSE 4,6-DEHYDRATASE-RELATED"/>
    <property type="match status" value="1"/>
</dbReference>
<dbReference type="InterPro" id="IPR016040">
    <property type="entry name" value="NAD(P)-bd_dom"/>
</dbReference>
<comment type="caution">
    <text evidence="2">The sequence shown here is derived from an EMBL/GenBank/DDBJ whole genome shotgun (WGS) entry which is preliminary data.</text>
</comment>
<evidence type="ECO:0000259" key="1">
    <source>
        <dbReference type="Pfam" id="PF16363"/>
    </source>
</evidence>
<reference evidence="2 3" key="1">
    <citation type="submission" date="2020-04" db="EMBL/GenBank/DDBJ databases">
        <title>Metagenomic profiling of ammonia- and methane-oxidizing microorganisms in a Dutch drinking water treatment plant.</title>
        <authorList>
            <person name="Poghosyan L."/>
            <person name="Leucker S."/>
        </authorList>
    </citation>
    <scope>NUCLEOTIDE SEQUENCE [LARGE SCALE GENOMIC DNA]</scope>
    <source>
        <strain evidence="2">S-RSF-IL-03</strain>
    </source>
</reference>
<accession>A0A849SIT0</accession>
<name>A0A849SIT0_UNCEI</name>
<dbReference type="AlphaFoldDB" id="A0A849SIT0"/>